<dbReference type="Proteomes" id="UP001152649">
    <property type="component" value="Unassembled WGS sequence"/>
</dbReference>
<dbReference type="CDD" id="cd12148">
    <property type="entry name" value="fungal_TF_MHR"/>
    <property type="match status" value="1"/>
</dbReference>
<dbReference type="CDD" id="cd00067">
    <property type="entry name" value="GAL4"/>
    <property type="match status" value="1"/>
</dbReference>
<dbReference type="OrthoDB" id="449487at2759"/>
<keyword evidence="5" id="KW-0804">Transcription</keyword>
<sequence>MDLESHGPVSQPSHPSPSSQPSQRSQLSHPRPKVSRLRDKPQLSCNACRRRKYEASLLCAFVSPYTHISFRSRCDRQHPCSSCSARGQICTYVDNSELMNRSNVSSGTAPGVHDRLAQLERLVVSLMTDSASKAPVHIPHIPSGSEASVPSKVPNPPLSDSIVDAVDGRSECGGMQISESEFHYVGNNHWATILDGIADLKDHLDRDEQFRLASTPSDLDIDEHGNYLNRPRSAYALLLYGGRRLGSKEEILAALPPRSAVDRYVSRYFNYLDLVSSSAVHGPSFLREYEAFWENQSGTPVMWIGLLFSMICLACLTSDVLSEPSPEDLSLQIDLYREKSVQCLTLGEYTRSGPYVLETVINYTYAEFCIRTDADKDIWFLLALEVNLAMRMGYHRDPSHFPGISPFHGEMRRRLWATVLMGDILISNQMGMPRMISDSKWDTSEPRNLNDSDFDEQSTELPPSRPLTEYTNSLGIIARRRILAALGAVIDLADAVRPCTYADVMHIDSMIQEAAASIPPPLKLKSMATSMTDTPQIIMARLFLCHLIYKGQVVLHKRFFYPNSDNSDEQATSYSRKVCLEASLGTLNIQHILDEETCPGGQLYTMRYRVTSIMNHQFLTATMILCSMLHRGQTLEREQDIRAALQRCRAIWMRRSESSKEAKKAAETVNFVLARADDGTKHNIALTQAITRSGSHFPLNDVPLNSLEPAGSLPDDATVSSDYMSLFNRESSSLLRCFHVFILSNHTLADYFVMTGSLGSFTPPGQPSQNFLPAGNLAMNMNGMERPNEWMFMPQSGT</sequence>
<dbReference type="PANTHER" id="PTHR31001">
    <property type="entry name" value="UNCHARACTERIZED TRANSCRIPTIONAL REGULATORY PROTEIN"/>
    <property type="match status" value="1"/>
</dbReference>
<keyword evidence="4" id="KW-0238">DNA-binding</keyword>
<evidence type="ECO:0000256" key="4">
    <source>
        <dbReference type="ARBA" id="ARBA00023125"/>
    </source>
</evidence>
<dbReference type="PANTHER" id="PTHR31001:SF74">
    <property type="entry name" value="ZN(II)2CYS6 TRANSCRIPTION FACTOR (EUROFUNG)"/>
    <property type="match status" value="1"/>
</dbReference>
<evidence type="ECO:0000256" key="6">
    <source>
        <dbReference type="ARBA" id="ARBA00023242"/>
    </source>
</evidence>
<dbReference type="AlphaFoldDB" id="A0A9W4IRA8"/>
<dbReference type="Pfam" id="PF04082">
    <property type="entry name" value="Fungal_trans"/>
    <property type="match status" value="1"/>
</dbReference>
<dbReference type="GO" id="GO:0008270">
    <property type="term" value="F:zinc ion binding"/>
    <property type="evidence" value="ECO:0007669"/>
    <property type="project" value="InterPro"/>
</dbReference>
<protein>
    <recommendedName>
        <fullName evidence="8">Xylanolytic transcriptional activator regulatory domain-containing protein</fullName>
    </recommendedName>
</protein>
<keyword evidence="2" id="KW-0479">Metal-binding</keyword>
<evidence type="ECO:0000313" key="10">
    <source>
        <dbReference type="Proteomes" id="UP001152649"/>
    </source>
</evidence>
<organism evidence="9 10">
    <name type="scientific">Penicillium salamii</name>
    <dbReference type="NCBI Taxonomy" id="1612424"/>
    <lineage>
        <taxon>Eukaryota</taxon>
        <taxon>Fungi</taxon>
        <taxon>Dikarya</taxon>
        <taxon>Ascomycota</taxon>
        <taxon>Pezizomycotina</taxon>
        <taxon>Eurotiomycetes</taxon>
        <taxon>Eurotiomycetidae</taxon>
        <taxon>Eurotiales</taxon>
        <taxon>Aspergillaceae</taxon>
        <taxon>Penicillium</taxon>
    </lineage>
</organism>
<keyword evidence="6" id="KW-0539">Nucleus</keyword>
<evidence type="ECO:0000256" key="1">
    <source>
        <dbReference type="ARBA" id="ARBA00004123"/>
    </source>
</evidence>
<dbReference type="InterPro" id="IPR001138">
    <property type="entry name" value="Zn2Cys6_DnaBD"/>
</dbReference>
<dbReference type="GO" id="GO:0003677">
    <property type="term" value="F:DNA binding"/>
    <property type="evidence" value="ECO:0007669"/>
    <property type="project" value="UniProtKB-KW"/>
</dbReference>
<evidence type="ECO:0000256" key="7">
    <source>
        <dbReference type="SAM" id="MobiDB-lite"/>
    </source>
</evidence>
<evidence type="ECO:0000256" key="5">
    <source>
        <dbReference type="ARBA" id="ARBA00023163"/>
    </source>
</evidence>
<dbReference type="Gene3D" id="4.10.240.10">
    <property type="entry name" value="Zn(2)-C6 fungal-type DNA-binding domain"/>
    <property type="match status" value="1"/>
</dbReference>
<reference evidence="9" key="1">
    <citation type="submission" date="2021-07" db="EMBL/GenBank/DDBJ databases">
        <authorList>
            <person name="Branca A.L. A."/>
        </authorList>
    </citation>
    <scope>NUCLEOTIDE SEQUENCE</scope>
</reference>
<dbReference type="InterPro" id="IPR036864">
    <property type="entry name" value="Zn2-C6_fun-type_DNA-bd_sf"/>
</dbReference>
<keyword evidence="3" id="KW-0805">Transcription regulation</keyword>
<name>A0A9W4IRA8_9EURO</name>
<feature type="compositionally biased region" description="Low complexity" evidence="7">
    <location>
        <begin position="10"/>
        <end position="29"/>
    </location>
</feature>
<keyword evidence="10" id="KW-1185">Reference proteome</keyword>
<evidence type="ECO:0000313" key="9">
    <source>
        <dbReference type="EMBL" id="CAG8352659.1"/>
    </source>
</evidence>
<accession>A0A9W4IRA8</accession>
<dbReference type="InterPro" id="IPR007219">
    <property type="entry name" value="XnlR_reg_dom"/>
</dbReference>
<gene>
    <name evidence="9" type="ORF">PSALAMII_LOCUS3236</name>
</gene>
<evidence type="ECO:0000256" key="3">
    <source>
        <dbReference type="ARBA" id="ARBA00023015"/>
    </source>
</evidence>
<evidence type="ECO:0000259" key="8">
    <source>
        <dbReference type="SMART" id="SM00906"/>
    </source>
</evidence>
<feature type="region of interest" description="Disordered" evidence="7">
    <location>
        <begin position="1"/>
        <end position="41"/>
    </location>
</feature>
<dbReference type="GO" id="GO:0005634">
    <property type="term" value="C:nucleus"/>
    <property type="evidence" value="ECO:0007669"/>
    <property type="project" value="UniProtKB-SubCell"/>
</dbReference>
<dbReference type="InterPro" id="IPR050613">
    <property type="entry name" value="Sec_Metabolite_Reg"/>
</dbReference>
<feature type="domain" description="Xylanolytic transcriptional activator regulatory" evidence="8">
    <location>
        <begin position="378"/>
        <end position="452"/>
    </location>
</feature>
<proteinExistence type="predicted"/>
<dbReference type="GO" id="GO:0006351">
    <property type="term" value="P:DNA-templated transcription"/>
    <property type="evidence" value="ECO:0007669"/>
    <property type="project" value="InterPro"/>
</dbReference>
<dbReference type="EMBL" id="CAJVPG010000111">
    <property type="protein sequence ID" value="CAG8352659.1"/>
    <property type="molecule type" value="Genomic_DNA"/>
</dbReference>
<comment type="subcellular location">
    <subcellularLocation>
        <location evidence="1">Nucleus</location>
    </subcellularLocation>
</comment>
<dbReference type="GO" id="GO:0000981">
    <property type="term" value="F:DNA-binding transcription factor activity, RNA polymerase II-specific"/>
    <property type="evidence" value="ECO:0007669"/>
    <property type="project" value="InterPro"/>
</dbReference>
<dbReference type="SMART" id="SM00906">
    <property type="entry name" value="Fungal_trans"/>
    <property type="match status" value="1"/>
</dbReference>
<feature type="compositionally biased region" description="Basic and acidic residues" evidence="7">
    <location>
        <begin position="437"/>
        <end position="450"/>
    </location>
</feature>
<evidence type="ECO:0000256" key="2">
    <source>
        <dbReference type="ARBA" id="ARBA00022723"/>
    </source>
</evidence>
<comment type="caution">
    <text evidence="9">The sequence shown here is derived from an EMBL/GenBank/DDBJ whole genome shotgun (WGS) entry which is preliminary data.</text>
</comment>
<feature type="region of interest" description="Disordered" evidence="7">
    <location>
        <begin position="437"/>
        <end position="464"/>
    </location>
</feature>